<reference evidence="1" key="1">
    <citation type="submission" date="2020-04" db="EMBL/GenBank/DDBJ databases">
        <title>A chromosome-scale assembly and high-density genetic map of the yellow drum (Nibea albiflora) genome.</title>
        <authorList>
            <person name="Xu D."/>
            <person name="Zhang W."/>
            <person name="Chen R."/>
            <person name="Tan P."/>
            <person name="Wang L."/>
            <person name="Song H."/>
            <person name="Tian L."/>
            <person name="Zhu Q."/>
            <person name="Wang B."/>
        </authorList>
    </citation>
    <scope>NUCLEOTIDE SEQUENCE</scope>
    <source>
        <strain evidence="1">ZJHYS-2018</strain>
    </source>
</reference>
<gene>
    <name evidence="1" type="primary">SZRD1.2</name>
    <name evidence="1" type="ORF">GBF38_015466</name>
</gene>
<evidence type="ECO:0000313" key="2">
    <source>
        <dbReference type="Proteomes" id="UP000805704"/>
    </source>
</evidence>
<accession>A0ACB7EL76</accession>
<dbReference type="Proteomes" id="UP000805704">
    <property type="component" value="Chromosome 5"/>
</dbReference>
<keyword evidence="2" id="KW-1185">Reference proteome</keyword>
<evidence type="ECO:0000313" key="1">
    <source>
        <dbReference type="EMBL" id="KAG8002867.1"/>
    </source>
</evidence>
<proteinExistence type="predicted"/>
<sequence length="233" mass="25919">MDTGADGTSSVQYDRWNEDNINMNVEASQSTMMSCVEEHHTVGKSVSVMSKAADSREAGLKEPRTANSTACEQNETWMRRSPKVGRKLLIEMEKRLEEKLRISQKEKESTNNSSRSPLKTTMVIQDDSLPAAPPPQIRILKRPASNGSLGSPLNQNRPTPQVKSLAQREAEYAEARKRILGSACPEETPQDKPNTDRPGRNNSTMPSEDSRSNNHTVRQPAGPDGTHGFRQHR</sequence>
<name>A0ACB7EL76_NIBAL</name>
<protein>
    <submittedName>
        <fullName evidence="1">SUZ domain-containing protein 1</fullName>
    </submittedName>
</protein>
<organism evidence="1 2">
    <name type="scientific">Nibea albiflora</name>
    <name type="common">Yellow drum</name>
    <name type="synonym">Corvina albiflora</name>
    <dbReference type="NCBI Taxonomy" id="240163"/>
    <lineage>
        <taxon>Eukaryota</taxon>
        <taxon>Metazoa</taxon>
        <taxon>Chordata</taxon>
        <taxon>Craniata</taxon>
        <taxon>Vertebrata</taxon>
        <taxon>Euteleostomi</taxon>
        <taxon>Actinopterygii</taxon>
        <taxon>Neopterygii</taxon>
        <taxon>Teleostei</taxon>
        <taxon>Neoteleostei</taxon>
        <taxon>Acanthomorphata</taxon>
        <taxon>Eupercaria</taxon>
        <taxon>Sciaenidae</taxon>
        <taxon>Nibea</taxon>
    </lineage>
</organism>
<dbReference type="EMBL" id="CM024793">
    <property type="protein sequence ID" value="KAG8002867.1"/>
    <property type="molecule type" value="Genomic_DNA"/>
</dbReference>
<comment type="caution">
    <text evidence="1">The sequence shown here is derived from an EMBL/GenBank/DDBJ whole genome shotgun (WGS) entry which is preliminary data.</text>
</comment>